<organism evidence="2 3">
    <name type="scientific">Dissophora globulifera</name>
    <dbReference type="NCBI Taxonomy" id="979702"/>
    <lineage>
        <taxon>Eukaryota</taxon>
        <taxon>Fungi</taxon>
        <taxon>Fungi incertae sedis</taxon>
        <taxon>Mucoromycota</taxon>
        <taxon>Mortierellomycotina</taxon>
        <taxon>Mortierellomycetes</taxon>
        <taxon>Mortierellales</taxon>
        <taxon>Mortierellaceae</taxon>
        <taxon>Dissophora</taxon>
    </lineage>
</organism>
<reference evidence="2" key="1">
    <citation type="journal article" date="2020" name="Fungal Divers.">
        <title>Resolving the Mortierellaceae phylogeny through synthesis of multi-gene phylogenetics and phylogenomics.</title>
        <authorList>
            <person name="Vandepol N."/>
            <person name="Liber J."/>
            <person name="Desiro A."/>
            <person name="Na H."/>
            <person name="Kennedy M."/>
            <person name="Barry K."/>
            <person name="Grigoriev I.V."/>
            <person name="Miller A.N."/>
            <person name="O'Donnell K."/>
            <person name="Stajich J.E."/>
            <person name="Bonito G."/>
        </authorList>
    </citation>
    <scope>NUCLEOTIDE SEQUENCE</scope>
    <source>
        <strain evidence="2">REB-010B</strain>
    </source>
</reference>
<sequence>MSTRMNSSIIEIVAPKPASSASRSRGKQRALSTAEALEKSREKLKGQFEQCKHLPRGTLGAAVAIAAEKVGCGDYESANFRQQLGAVKPIDIWREIVLSEFDSQWKEALTSNPTNASLDLQTNT</sequence>
<dbReference type="AlphaFoldDB" id="A0A9P6UHA7"/>
<accession>A0A9P6UHA7</accession>
<feature type="region of interest" description="Disordered" evidence="1">
    <location>
        <begin position="1"/>
        <end position="36"/>
    </location>
</feature>
<proteinExistence type="predicted"/>
<dbReference type="EMBL" id="JAAAIP010002550">
    <property type="protein sequence ID" value="KAG0299549.1"/>
    <property type="molecule type" value="Genomic_DNA"/>
</dbReference>
<evidence type="ECO:0000256" key="1">
    <source>
        <dbReference type="SAM" id="MobiDB-lite"/>
    </source>
</evidence>
<feature type="non-terminal residue" evidence="2">
    <location>
        <position position="124"/>
    </location>
</feature>
<protein>
    <submittedName>
        <fullName evidence="2">Uncharacterized protein</fullName>
    </submittedName>
</protein>
<evidence type="ECO:0000313" key="2">
    <source>
        <dbReference type="EMBL" id="KAG0299549.1"/>
    </source>
</evidence>
<name>A0A9P6UHA7_9FUNG</name>
<keyword evidence="3" id="KW-1185">Reference proteome</keyword>
<comment type="caution">
    <text evidence="2">The sequence shown here is derived from an EMBL/GenBank/DDBJ whole genome shotgun (WGS) entry which is preliminary data.</text>
</comment>
<evidence type="ECO:0000313" key="3">
    <source>
        <dbReference type="Proteomes" id="UP000738325"/>
    </source>
</evidence>
<gene>
    <name evidence="2" type="ORF">BGZ99_004111</name>
</gene>
<dbReference type="Proteomes" id="UP000738325">
    <property type="component" value="Unassembled WGS sequence"/>
</dbReference>